<dbReference type="Proteomes" id="UP000188268">
    <property type="component" value="Unassembled WGS sequence"/>
</dbReference>
<keyword evidence="2" id="KW-1185">Reference proteome</keyword>
<evidence type="ECO:0000313" key="1">
    <source>
        <dbReference type="EMBL" id="OMO82922.1"/>
    </source>
</evidence>
<comment type="caution">
    <text evidence="1">The sequence shown here is derived from an EMBL/GenBank/DDBJ whole genome shotgun (WGS) entry which is preliminary data.</text>
</comment>
<sequence length="66" mass="7249">MMRIEKSFWRAVKCMVGKTLPIGHISPPSRRGYGQGPRAPDPALPGIDAVPGEDCGLWWESEAVWG</sequence>
<organism evidence="1 2">
    <name type="scientific">Corchorus capsularis</name>
    <name type="common">Jute</name>
    <dbReference type="NCBI Taxonomy" id="210143"/>
    <lineage>
        <taxon>Eukaryota</taxon>
        <taxon>Viridiplantae</taxon>
        <taxon>Streptophyta</taxon>
        <taxon>Embryophyta</taxon>
        <taxon>Tracheophyta</taxon>
        <taxon>Spermatophyta</taxon>
        <taxon>Magnoliopsida</taxon>
        <taxon>eudicotyledons</taxon>
        <taxon>Gunneridae</taxon>
        <taxon>Pentapetalae</taxon>
        <taxon>rosids</taxon>
        <taxon>malvids</taxon>
        <taxon>Malvales</taxon>
        <taxon>Malvaceae</taxon>
        <taxon>Grewioideae</taxon>
        <taxon>Apeibeae</taxon>
        <taxon>Corchorus</taxon>
    </lineage>
</organism>
<dbReference type="Gramene" id="OMO82922">
    <property type="protein sequence ID" value="OMO82922"/>
    <property type="gene ID" value="CCACVL1_11674"/>
</dbReference>
<reference evidence="1 2" key="1">
    <citation type="submission" date="2013-09" db="EMBL/GenBank/DDBJ databases">
        <title>Corchorus capsularis genome sequencing.</title>
        <authorList>
            <person name="Alam M."/>
            <person name="Haque M.S."/>
            <person name="Islam M.S."/>
            <person name="Emdad E.M."/>
            <person name="Islam M.M."/>
            <person name="Ahmed B."/>
            <person name="Halim A."/>
            <person name="Hossen Q.M.M."/>
            <person name="Hossain M.Z."/>
            <person name="Ahmed R."/>
            <person name="Khan M.M."/>
            <person name="Islam R."/>
            <person name="Rashid M.M."/>
            <person name="Khan S.A."/>
            <person name="Rahman M.S."/>
            <person name="Alam M."/>
        </authorList>
    </citation>
    <scope>NUCLEOTIDE SEQUENCE [LARGE SCALE GENOMIC DNA]</scope>
    <source>
        <strain evidence="2">cv. CVL-1</strain>
        <tissue evidence="1">Whole seedling</tissue>
    </source>
</reference>
<dbReference type="EMBL" id="AWWV01009940">
    <property type="protein sequence ID" value="OMO82922.1"/>
    <property type="molecule type" value="Genomic_DNA"/>
</dbReference>
<gene>
    <name evidence="1" type="ORF">CCACVL1_11674</name>
</gene>
<accession>A0A1R3IK00</accession>
<protein>
    <submittedName>
        <fullName evidence="1">Uncharacterized protein</fullName>
    </submittedName>
</protein>
<name>A0A1R3IK00_COCAP</name>
<dbReference type="AlphaFoldDB" id="A0A1R3IK00"/>
<evidence type="ECO:0000313" key="2">
    <source>
        <dbReference type="Proteomes" id="UP000188268"/>
    </source>
</evidence>
<proteinExistence type="predicted"/>